<evidence type="ECO:0000313" key="5">
    <source>
        <dbReference type="EMBL" id="OLQ07970.1"/>
    </source>
</evidence>
<name>A0A1Q9EKM9_SYMMI</name>
<keyword evidence="2" id="KW-0479">Metal-binding</keyword>
<dbReference type="GO" id="GO:0016705">
    <property type="term" value="F:oxidoreductase activity, acting on paired donors, with incorporation or reduction of molecular oxygen"/>
    <property type="evidence" value="ECO:0007669"/>
    <property type="project" value="InterPro"/>
</dbReference>
<keyword evidence="4" id="KW-0408">Iron</keyword>
<dbReference type="Proteomes" id="UP000186817">
    <property type="component" value="Unassembled WGS sequence"/>
</dbReference>
<dbReference type="PANTHER" id="PTHR24296">
    <property type="entry name" value="CYTOCHROME P450"/>
    <property type="match status" value="1"/>
</dbReference>
<gene>
    <name evidence="5" type="primary">CYP704C1</name>
    <name evidence="5" type="ORF">AK812_SmicGene8543</name>
</gene>
<comment type="similarity">
    <text evidence="1">Belongs to the cytochrome P450 family.</text>
</comment>
<evidence type="ECO:0000256" key="3">
    <source>
        <dbReference type="ARBA" id="ARBA00023002"/>
    </source>
</evidence>
<dbReference type="InterPro" id="IPR036396">
    <property type="entry name" value="Cyt_P450_sf"/>
</dbReference>
<dbReference type="GO" id="GO:0005506">
    <property type="term" value="F:iron ion binding"/>
    <property type="evidence" value="ECO:0007669"/>
    <property type="project" value="InterPro"/>
</dbReference>
<evidence type="ECO:0000256" key="2">
    <source>
        <dbReference type="ARBA" id="ARBA00022723"/>
    </source>
</evidence>
<accession>A0A1Q9EKM9</accession>
<dbReference type="OrthoDB" id="413128at2759"/>
<reference evidence="5 6" key="1">
    <citation type="submission" date="2016-02" db="EMBL/GenBank/DDBJ databases">
        <title>Genome analysis of coral dinoflagellate symbionts highlights evolutionary adaptations to a symbiotic lifestyle.</title>
        <authorList>
            <person name="Aranda M."/>
            <person name="Li Y."/>
            <person name="Liew Y.J."/>
            <person name="Baumgarten S."/>
            <person name="Simakov O."/>
            <person name="Wilson M."/>
            <person name="Piel J."/>
            <person name="Ashoor H."/>
            <person name="Bougouffa S."/>
            <person name="Bajic V.B."/>
            <person name="Ryu T."/>
            <person name="Ravasi T."/>
            <person name="Bayer T."/>
            <person name="Micklem G."/>
            <person name="Kim H."/>
            <person name="Bhak J."/>
            <person name="Lajeunesse T.C."/>
            <person name="Voolstra C.R."/>
        </authorList>
    </citation>
    <scope>NUCLEOTIDE SEQUENCE [LARGE SCALE GENOMIC DNA]</scope>
    <source>
        <strain evidence="5 6">CCMP2467</strain>
    </source>
</reference>
<dbReference type="GO" id="GO:0020037">
    <property type="term" value="F:heme binding"/>
    <property type="evidence" value="ECO:0007669"/>
    <property type="project" value="InterPro"/>
</dbReference>
<evidence type="ECO:0000256" key="1">
    <source>
        <dbReference type="ARBA" id="ARBA00010617"/>
    </source>
</evidence>
<evidence type="ECO:0000256" key="4">
    <source>
        <dbReference type="ARBA" id="ARBA00023004"/>
    </source>
</evidence>
<dbReference type="Gene3D" id="1.10.630.10">
    <property type="entry name" value="Cytochrome P450"/>
    <property type="match status" value="2"/>
</dbReference>
<dbReference type="SUPFAM" id="SSF48264">
    <property type="entry name" value="Cytochrome P450"/>
    <property type="match status" value="1"/>
</dbReference>
<proteinExistence type="inferred from homology"/>
<comment type="caution">
    <text evidence="5">The sequence shown here is derived from an EMBL/GenBank/DDBJ whole genome shotgun (WGS) entry which is preliminary data.</text>
</comment>
<keyword evidence="3" id="KW-0560">Oxidoreductase</keyword>
<organism evidence="5 6">
    <name type="scientific">Symbiodinium microadriaticum</name>
    <name type="common">Dinoflagellate</name>
    <name type="synonym">Zooxanthella microadriatica</name>
    <dbReference type="NCBI Taxonomy" id="2951"/>
    <lineage>
        <taxon>Eukaryota</taxon>
        <taxon>Sar</taxon>
        <taxon>Alveolata</taxon>
        <taxon>Dinophyceae</taxon>
        <taxon>Suessiales</taxon>
        <taxon>Symbiodiniaceae</taxon>
        <taxon>Symbiodinium</taxon>
    </lineage>
</organism>
<dbReference type="AlphaFoldDB" id="A0A1Q9EKM9"/>
<keyword evidence="6" id="KW-1185">Reference proteome</keyword>
<protein>
    <submittedName>
        <fullName evidence="5">Cytochrome P450 704C1</fullName>
    </submittedName>
</protein>
<sequence length="639" mass="72826">MIQSLDGLVFDAVVSLGPNCLAAYRIAKAGWKRRSMPFDVNILSTIVVSLVRAKVIYRLIWGWKASSRMKGLLKDTPATKGAGHDAPAGWLKDLISNRDRIHDWRLDISQGQPVSKNLGFSWHPGMNMLIVNDAEVVRHILKDEFNKYTKSELRYDPFFFYIQDFLGDGIFVVKHGVGSEDRGQDWGNMRKVSSQIFSRKNFNSLMNEVFIEKAEVDLQASFFNFTLDSIMRIFFGEESNTAVGVPNVYGKAFDTAQANMRNHAVESIAPYLLFSTFLPWPFGGQHGGLARWLWDRLSLKHRTMKSACRVLDREANRLVQKCRDDPLPERRDLLALFIQEIMQKLPPGSKPDMKNGVIYEALRLWPPVPFDVKMAFEDDVLPGGWKVPAYTQVTYGDKITLDIKSNGKEEFLVHVRDWLMTGSDGWTSSEQSVWQSPVGLQLVVECLLRETPFADYVSKMAPLPHLNAVGNCGFLQPDGGFIPSAHIHDDPRDPDVYQTYQRRARRFMALIEDSGYCTLFLYTLRIRDLTQPKHFINIARRLPEEVARFSSLLEKRWPNFRWRLLITVLGELPEGVPPKAQEALQACIQRMRSVNDSSAEPRIVVERLGDAPRGPEAMDGFPKQGTPLSIQFLRMELQT</sequence>
<dbReference type="EMBL" id="LSRX01000127">
    <property type="protein sequence ID" value="OLQ07970.1"/>
    <property type="molecule type" value="Genomic_DNA"/>
</dbReference>
<dbReference type="GO" id="GO:0004497">
    <property type="term" value="F:monooxygenase activity"/>
    <property type="evidence" value="ECO:0007669"/>
    <property type="project" value="InterPro"/>
</dbReference>
<evidence type="ECO:0000313" key="6">
    <source>
        <dbReference type="Proteomes" id="UP000186817"/>
    </source>
</evidence>